<comment type="similarity">
    <text evidence="1">Belongs to the transcriptional regulatory Fis family.</text>
</comment>
<dbReference type="PRINTS" id="PR01590">
    <property type="entry name" value="HTHFIS"/>
</dbReference>
<dbReference type="GO" id="GO:0043565">
    <property type="term" value="F:sequence-specific DNA binding"/>
    <property type="evidence" value="ECO:0007669"/>
    <property type="project" value="InterPro"/>
</dbReference>
<protein>
    <recommendedName>
        <fullName evidence="4">Putative Fis-like DNA-binding protein</fullName>
    </recommendedName>
</protein>
<reference evidence="6 7" key="1">
    <citation type="journal article" date="2006" name="Science">
        <title>A small microbial genome: the end of a long symbiotic relationship?</title>
        <authorList>
            <person name="Perez-Brocal V."/>
            <person name="Gil R."/>
            <person name="Ramos S."/>
            <person name="Lamelas A."/>
            <person name="Postigo M."/>
            <person name="Michelena J.M."/>
            <person name="Silva F.J."/>
            <person name="Moya A."/>
            <person name="Latorre A."/>
        </authorList>
    </citation>
    <scope>NUCLEOTIDE SEQUENCE [LARGE SCALE GENOMIC DNA]</scope>
    <source>
        <strain evidence="7">Cc</strain>
    </source>
</reference>
<evidence type="ECO:0000313" key="7">
    <source>
        <dbReference type="Proteomes" id="UP000000669"/>
    </source>
</evidence>
<dbReference type="AlphaFoldDB" id="Q057I0"/>
<evidence type="ECO:0000259" key="5">
    <source>
        <dbReference type="Pfam" id="PF02954"/>
    </source>
</evidence>
<dbReference type="RefSeq" id="WP_011672638.1">
    <property type="nucleotide sequence ID" value="NC_008513.1"/>
</dbReference>
<evidence type="ECO:0000256" key="4">
    <source>
        <dbReference type="ARBA" id="ARBA00029540"/>
    </source>
</evidence>
<dbReference type="GO" id="GO:0006355">
    <property type="term" value="P:regulation of DNA-templated transcription"/>
    <property type="evidence" value="ECO:0007669"/>
    <property type="project" value="InterPro"/>
</dbReference>
<dbReference type="PRINTS" id="PR01591">
    <property type="entry name" value="DNABINDNGFIS"/>
</dbReference>
<keyword evidence="3" id="KW-0010">Activator</keyword>
<evidence type="ECO:0000256" key="3">
    <source>
        <dbReference type="ARBA" id="ARBA00023159"/>
    </source>
</evidence>
<sequence length="108" mass="12810">MFKKNKNNSQFIVSKIINQEKFAFSLEDCVKLALKNYFFKLIDKNENNLYKIFLSKIEKPLFDSVMQFTRGNQTQAAIILGINRGTLRKKLNIYYKNNIFKKSKNFNI</sequence>
<dbReference type="SUPFAM" id="SSF46689">
    <property type="entry name" value="Homeodomain-like"/>
    <property type="match status" value="1"/>
</dbReference>
<dbReference type="eggNOG" id="COG2901">
    <property type="taxonomic scope" value="Bacteria"/>
</dbReference>
<feature type="domain" description="DNA binding HTH" evidence="5">
    <location>
        <begin position="54"/>
        <end position="92"/>
    </location>
</feature>
<evidence type="ECO:0000256" key="2">
    <source>
        <dbReference type="ARBA" id="ARBA00023125"/>
    </source>
</evidence>
<evidence type="ECO:0000256" key="1">
    <source>
        <dbReference type="ARBA" id="ARBA00008559"/>
    </source>
</evidence>
<keyword evidence="2" id="KW-0238">DNA-binding</keyword>
<dbReference type="KEGG" id="bcc:BCc_252"/>
<dbReference type="Proteomes" id="UP000000669">
    <property type="component" value="Chromosome"/>
</dbReference>
<dbReference type="PANTHER" id="PTHR47918:SF1">
    <property type="entry name" value="DNA-BINDING PROTEIN FIS"/>
    <property type="match status" value="1"/>
</dbReference>
<keyword evidence="7" id="KW-1185">Reference proteome</keyword>
<organism evidence="6 7">
    <name type="scientific">Buchnera aphidicola subsp. Cinara cedri (strain Cc)</name>
    <dbReference type="NCBI Taxonomy" id="372461"/>
    <lineage>
        <taxon>Bacteria</taxon>
        <taxon>Pseudomonadati</taxon>
        <taxon>Pseudomonadota</taxon>
        <taxon>Gammaproteobacteria</taxon>
        <taxon>Enterobacterales</taxon>
        <taxon>Erwiniaceae</taxon>
        <taxon>Buchnera</taxon>
    </lineage>
</organism>
<dbReference type="InterPro" id="IPR050207">
    <property type="entry name" value="Trans_regulatory_Fis"/>
</dbReference>
<dbReference type="OrthoDB" id="9802388at2"/>
<dbReference type="Pfam" id="PF02954">
    <property type="entry name" value="HTH_8"/>
    <property type="match status" value="1"/>
</dbReference>
<proteinExistence type="inferred from homology"/>
<dbReference type="HOGENOM" id="CLU_158040_3_0_6"/>
<dbReference type="Gene3D" id="1.10.10.60">
    <property type="entry name" value="Homeodomain-like"/>
    <property type="match status" value="1"/>
</dbReference>
<dbReference type="InterPro" id="IPR002197">
    <property type="entry name" value="HTH_Fis"/>
</dbReference>
<dbReference type="PANTHER" id="PTHR47918">
    <property type="entry name" value="DNA-BINDING PROTEIN FIS"/>
    <property type="match status" value="1"/>
</dbReference>
<name>Q057I0_BUCCC</name>
<gene>
    <name evidence="6" type="primary">fis</name>
    <name evidence="6" type="ordered locus">BCc_252</name>
</gene>
<accession>Q057I0</accession>
<dbReference type="STRING" id="372461.BCc_252"/>
<evidence type="ECO:0000313" key="6">
    <source>
        <dbReference type="EMBL" id="ABJ90719.1"/>
    </source>
</evidence>
<dbReference type="PIRSF" id="PIRSF002097">
    <property type="entry name" value="DNA-binding_Fis"/>
    <property type="match status" value="1"/>
</dbReference>
<dbReference type="InterPro" id="IPR005412">
    <property type="entry name" value="Fis_DNA-bd"/>
</dbReference>
<dbReference type="EMBL" id="CP000263">
    <property type="protein sequence ID" value="ABJ90719.1"/>
    <property type="molecule type" value="Genomic_DNA"/>
</dbReference>
<dbReference type="InterPro" id="IPR009057">
    <property type="entry name" value="Homeodomain-like_sf"/>
</dbReference>